<name>A0A0E0LKS8_ORYPU</name>
<sequence>MVAATPAVHVLVFPCPVHGHITCMLHFATGLLALLGAGLHVTFLHSDHNLRRAGGGALLASSP</sequence>
<keyword evidence="1" id="KW-1133">Transmembrane helix</keyword>
<evidence type="ECO:0000313" key="3">
    <source>
        <dbReference type="Proteomes" id="UP000026962"/>
    </source>
</evidence>
<organism evidence="2">
    <name type="scientific">Oryza punctata</name>
    <name type="common">Red rice</name>
    <dbReference type="NCBI Taxonomy" id="4537"/>
    <lineage>
        <taxon>Eukaryota</taxon>
        <taxon>Viridiplantae</taxon>
        <taxon>Streptophyta</taxon>
        <taxon>Embryophyta</taxon>
        <taxon>Tracheophyta</taxon>
        <taxon>Spermatophyta</taxon>
        <taxon>Magnoliopsida</taxon>
        <taxon>Liliopsida</taxon>
        <taxon>Poales</taxon>
        <taxon>Poaceae</taxon>
        <taxon>BOP clade</taxon>
        <taxon>Oryzoideae</taxon>
        <taxon>Oryzeae</taxon>
        <taxon>Oryzinae</taxon>
        <taxon>Oryza</taxon>
    </lineage>
</organism>
<dbReference type="EnsemblPlants" id="OPUNC07G13550.1">
    <property type="protein sequence ID" value="OPUNC07G13550.1"/>
    <property type="gene ID" value="OPUNC07G13550"/>
</dbReference>
<keyword evidence="1" id="KW-0472">Membrane</keyword>
<dbReference type="AlphaFoldDB" id="A0A0E0LKS8"/>
<dbReference type="Proteomes" id="UP000026962">
    <property type="component" value="Chromosome 7"/>
</dbReference>
<dbReference type="Gramene" id="OPUNC07G13550.1">
    <property type="protein sequence ID" value="OPUNC07G13550.1"/>
    <property type="gene ID" value="OPUNC07G13550"/>
</dbReference>
<protein>
    <submittedName>
        <fullName evidence="2">Uncharacterized protein</fullName>
    </submittedName>
</protein>
<accession>A0A0E0LKS8</accession>
<proteinExistence type="predicted"/>
<dbReference type="HOGENOM" id="CLU_2964539_0_0_1"/>
<keyword evidence="1" id="KW-0812">Transmembrane</keyword>
<reference evidence="2" key="1">
    <citation type="submission" date="2015-04" db="UniProtKB">
        <authorList>
            <consortium name="EnsemblPlants"/>
        </authorList>
    </citation>
    <scope>IDENTIFICATION</scope>
</reference>
<evidence type="ECO:0000256" key="1">
    <source>
        <dbReference type="SAM" id="Phobius"/>
    </source>
</evidence>
<keyword evidence="3" id="KW-1185">Reference proteome</keyword>
<dbReference type="Gene3D" id="3.40.50.2000">
    <property type="entry name" value="Glycogen Phosphorylase B"/>
    <property type="match status" value="1"/>
</dbReference>
<evidence type="ECO:0000313" key="2">
    <source>
        <dbReference type="EnsemblPlants" id="OPUNC07G13550.1"/>
    </source>
</evidence>
<reference evidence="2" key="2">
    <citation type="submission" date="2018-05" db="EMBL/GenBank/DDBJ databases">
        <title>OpunRS2 (Oryza punctata Reference Sequence Version 2).</title>
        <authorList>
            <person name="Zhang J."/>
            <person name="Kudrna D."/>
            <person name="Lee S."/>
            <person name="Talag J."/>
            <person name="Welchert J."/>
            <person name="Wing R.A."/>
        </authorList>
    </citation>
    <scope>NUCLEOTIDE SEQUENCE [LARGE SCALE GENOMIC DNA]</scope>
</reference>
<feature type="transmembrane region" description="Helical" evidence="1">
    <location>
        <begin position="29"/>
        <end position="46"/>
    </location>
</feature>
<dbReference type="SUPFAM" id="SSF53756">
    <property type="entry name" value="UDP-Glycosyltransferase/glycogen phosphorylase"/>
    <property type="match status" value="1"/>
</dbReference>